<reference evidence="1" key="1">
    <citation type="journal article" date="2021" name="Proc. Natl. Acad. Sci. U.S.A.">
        <title>A Catalog of Tens of Thousands of Viruses from Human Metagenomes Reveals Hidden Associations with Chronic Diseases.</title>
        <authorList>
            <person name="Tisza M.J."/>
            <person name="Buck C.B."/>
        </authorList>
    </citation>
    <scope>NUCLEOTIDE SEQUENCE</scope>
    <source>
        <strain evidence="1">Ct2m58</strain>
    </source>
</reference>
<dbReference type="EMBL" id="BK032856">
    <property type="protein sequence ID" value="DAF64308.1"/>
    <property type="molecule type" value="Genomic_DNA"/>
</dbReference>
<name>A0A8S5TLW1_9CAUD</name>
<protein>
    <submittedName>
        <fullName evidence="1">Uncharacterized protein</fullName>
    </submittedName>
</protein>
<sequence>MATDKCDIIRAGQDNTQRIIDTLNNHWTSDLQQRYNDARLELSQQRQNATLIAALKTTPATT</sequence>
<organism evidence="1">
    <name type="scientific">Podoviridae sp. ct2m58</name>
    <dbReference type="NCBI Taxonomy" id="2827721"/>
    <lineage>
        <taxon>Viruses</taxon>
        <taxon>Duplodnaviria</taxon>
        <taxon>Heunggongvirae</taxon>
        <taxon>Uroviricota</taxon>
        <taxon>Caudoviricetes</taxon>
    </lineage>
</organism>
<accession>A0A8S5TLW1</accession>
<evidence type="ECO:0000313" key="1">
    <source>
        <dbReference type="EMBL" id="DAF64308.1"/>
    </source>
</evidence>
<proteinExistence type="predicted"/>